<dbReference type="Proteomes" id="UP001159042">
    <property type="component" value="Unassembled WGS sequence"/>
</dbReference>
<dbReference type="AlphaFoldDB" id="A0AAV8VQR2"/>
<protein>
    <recommendedName>
        <fullName evidence="4">Gag-pol polyprotein</fullName>
    </recommendedName>
</protein>
<name>A0AAV8VQR2_9CUCU</name>
<evidence type="ECO:0000313" key="3">
    <source>
        <dbReference type="Proteomes" id="UP001159042"/>
    </source>
</evidence>
<comment type="caution">
    <text evidence="2">The sequence shown here is derived from an EMBL/GenBank/DDBJ whole genome shotgun (WGS) entry which is preliminary data.</text>
</comment>
<accession>A0AAV8VQR2</accession>
<feature type="compositionally biased region" description="Basic and acidic residues" evidence="1">
    <location>
        <begin position="181"/>
        <end position="193"/>
    </location>
</feature>
<dbReference type="PANTHER" id="PTHR38681:SF2">
    <property type="entry name" value="RNA-DIRECTED DNA POLYMERASE"/>
    <property type="match status" value="1"/>
</dbReference>
<evidence type="ECO:0000256" key="1">
    <source>
        <dbReference type="SAM" id="MobiDB-lite"/>
    </source>
</evidence>
<feature type="region of interest" description="Disordered" evidence="1">
    <location>
        <begin position="150"/>
        <end position="200"/>
    </location>
</feature>
<sequence length="200" mass="22857">KLDKCSPRQFRYLDYLGQFTTDIKHISGKDNVVADALSRVESVSATVNFENLARAQETDNELRELQRSGKTSLQLHHNKFVRHGSRKTFVFKDLATCSHMFVRADGSKDLCNSHMRAPHLVLARQDKFFKLSIRGREVTVSIDRLKPAYTHADDDEEQQAGATPQQDPPSPSTRQPEGEEQETRPVRRVRFPDRYQAGFG</sequence>
<proteinExistence type="predicted"/>
<feature type="non-terminal residue" evidence="2">
    <location>
        <position position="1"/>
    </location>
</feature>
<dbReference type="EMBL" id="JANEYG010000039">
    <property type="protein sequence ID" value="KAJ8916801.1"/>
    <property type="molecule type" value="Genomic_DNA"/>
</dbReference>
<organism evidence="2 3">
    <name type="scientific">Exocentrus adspersus</name>
    <dbReference type="NCBI Taxonomy" id="1586481"/>
    <lineage>
        <taxon>Eukaryota</taxon>
        <taxon>Metazoa</taxon>
        <taxon>Ecdysozoa</taxon>
        <taxon>Arthropoda</taxon>
        <taxon>Hexapoda</taxon>
        <taxon>Insecta</taxon>
        <taxon>Pterygota</taxon>
        <taxon>Neoptera</taxon>
        <taxon>Endopterygota</taxon>
        <taxon>Coleoptera</taxon>
        <taxon>Polyphaga</taxon>
        <taxon>Cucujiformia</taxon>
        <taxon>Chrysomeloidea</taxon>
        <taxon>Cerambycidae</taxon>
        <taxon>Lamiinae</taxon>
        <taxon>Acanthocinini</taxon>
        <taxon>Exocentrus</taxon>
    </lineage>
</organism>
<reference evidence="2 3" key="1">
    <citation type="journal article" date="2023" name="Insect Mol. Biol.">
        <title>Genome sequencing provides insights into the evolution of gene families encoding plant cell wall-degrading enzymes in longhorned beetles.</title>
        <authorList>
            <person name="Shin N.R."/>
            <person name="Okamura Y."/>
            <person name="Kirsch R."/>
            <person name="Pauchet Y."/>
        </authorList>
    </citation>
    <scope>NUCLEOTIDE SEQUENCE [LARGE SCALE GENOMIC DNA]</scope>
    <source>
        <strain evidence="2">EAD_L_NR</strain>
    </source>
</reference>
<gene>
    <name evidence="2" type="ORF">NQ315_005806</name>
</gene>
<evidence type="ECO:0008006" key="4">
    <source>
        <dbReference type="Google" id="ProtNLM"/>
    </source>
</evidence>
<keyword evidence="3" id="KW-1185">Reference proteome</keyword>
<dbReference type="PANTHER" id="PTHR38681">
    <property type="entry name" value="RETROVIRUS-RELATED POL POLYPROTEIN FROM TRANSPOSON 412-LIKE PROTEIN-RELATED"/>
    <property type="match status" value="1"/>
</dbReference>
<evidence type="ECO:0000313" key="2">
    <source>
        <dbReference type="EMBL" id="KAJ8916801.1"/>
    </source>
</evidence>